<evidence type="ECO:0000256" key="6">
    <source>
        <dbReference type="PROSITE-ProRule" id="PRU00332"/>
    </source>
</evidence>
<dbReference type="InterPro" id="IPR006630">
    <property type="entry name" value="La_HTH"/>
</dbReference>
<dbReference type="SMART" id="SM00715">
    <property type="entry name" value="LA"/>
    <property type="match status" value="1"/>
</dbReference>
<dbReference type="GO" id="GO:0006396">
    <property type="term" value="P:RNA processing"/>
    <property type="evidence" value="ECO:0007669"/>
    <property type="project" value="InterPro"/>
</dbReference>
<evidence type="ECO:0000259" key="8">
    <source>
        <dbReference type="PROSITE" id="PS50102"/>
    </source>
</evidence>
<evidence type="ECO:0000313" key="11">
    <source>
        <dbReference type="EMBL" id="KAF4372481.1"/>
    </source>
</evidence>
<dbReference type="Gene3D" id="3.30.70.330">
    <property type="match status" value="2"/>
</dbReference>
<gene>
    <name evidence="11" type="ORF">F8388_027154</name>
    <name evidence="12" type="ORF">G4B88_022748</name>
</gene>
<organism evidence="12 14">
    <name type="scientific">Cannabis sativa</name>
    <name type="common">Hemp</name>
    <name type="synonym">Marijuana</name>
    <dbReference type="NCBI Taxonomy" id="3483"/>
    <lineage>
        <taxon>Eukaryota</taxon>
        <taxon>Viridiplantae</taxon>
        <taxon>Streptophyta</taxon>
        <taxon>Embryophyta</taxon>
        <taxon>Tracheophyta</taxon>
        <taxon>Spermatophyta</taxon>
        <taxon>Magnoliopsida</taxon>
        <taxon>eudicotyledons</taxon>
        <taxon>Gunneridae</taxon>
        <taxon>Pentapetalae</taxon>
        <taxon>rosids</taxon>
        <taxon>fabids</taxon>
        <taxon>Rosales</taxon>
        <taxon>Cannabaceae</taxon>
        <taxon>Cannabis</taxon>
    </lineage>
</organism>
<dbReference type="Proteomes" id="UP000525078">
    <property type="component" value="Unassembled WGS sequence"/>
</dbReference>
<evidence type="ECO:0000256" key="3">
    <source>
        <dbReference type="ARBA" id="ARBA00022884"/>
    </source>
</evidence>
<dbReference type="Proteomes" id="UP000583929">
    <property type="component" value="Unassembled WGS sequence"/>
</dbReference>
<dbReference type="InterPro" id="IPR002344">
    <property type="entry name" value="Lupus_La"/>
</dbReference>
<feature type="region of interest" description="Disordered" evidence="7">
    <location>
        <begin position="242"/>
        <end position="269"/>
    </location>
</feature>
<dbReference type="InterPro" id="IPR012677">
    <property type="entry name" value="Nucleotide-bd_a/b_plait_sf"/>
</dbReference>
<dbReference type="PANTHER" id="PTHR22792">
    <property type="entry name" value="LUPUS LA PROTEIN-RELATED"/>
    <property type="match status" value="1"/>
</dbReference>
<dbReference type="PROSITE" id="PS51939">
    <property type="entry name" value="XRRM"/>
    <property type="match status" value="1"/>
</dbReference>
<evidence type="ECO:0000256" key="7">
    <source>
        <dbReference type="SAM" id="MobiDB-lite"/>
    </source>
</evidence>
<dbReference type="AlphaFoldDB" id="A0A7J6HXD1"/>
<dbReference type="Pfam" id="PF05383">
    <property type="entry name" value="La"/>
    <property type="match status" value="1"/>
</dbReference>
<dbReference type="InterPro" id="IPR014886">
    <property type="entry name" value="La_xRRM"/>
</dbReference>
<dbReference type="EMBL" id="JAATIP010000105">
    <property type="protein sequence ID" value="KAF4372481.1"/>
    <property type="molecule type" value="Genomic_DNA"/>
</dbReference>
<name>A0A7J6HXD1_CANSA</name>
<evidence type="ECO:0008006" key="15">
    <source>
        <dbReference type="Google" id="ProtNLM"/>
    </source>
</evidence>
<proteinExistence type="predicted"/>
<comment type="caution">
    <text evidence="12">The sequence shown here is derived from an EMBL/GenBank/DDBJ whole genome shotgun (WGS) entry which is preliminary data.</text>
</comment>
<feature type="domain" description="HTH La-type RNA-binding" evidence="9">
    <location>
        <begin position="4"/>
        <end position="110"/>
    </location>
</feature>
<dbReference type="SUPFAM" id="SSF54928">
    <property type="entry name" value="RNA-binding domain, RBD"/>
    <property type="match status" value="1"/>
</dbReference>
<evidence type="ECO:0000256" key="2">
    <source>
        <dbReference type="ARBA" id="ARBA00004642"/>
    </source>
</evidence>
<dbReference type="GO" id="GO:0005730">
    <property type="term" value="C:nucleolus"/>
    <property type="evidence" value="ECO:0007669"/>
    <property type="project" value="UniProtKB-SubCell"/>
</dbReference>
<comment type="function">
    <text evidence="5">Binds to the 3' poly(U) terminus of nascent RNA polymerase III transcripts, protecting them from exonuclease digestion and facilitating their folding and maturation.</text>
</comment>
<reference evidence="13 14" key="1">
    <citation type="journal article" date="2020" name="bioRxiv">
        <title>Sequence and annotation of 42 cannabis genomes reveals extensive copy number variation in cannabinoid synthesis and pathogen resistance genes.</title>
        <authorList>
            <person name="Mckernan K.J."/>
            <person name="Helbert Y."/>
            <person name="Kane L.T."/>
            <person name="Ebling H."/>
            <person name="Zhang L."/>
            <person name="Liu B."/>
            <person name="Eaton Z."/>
            <person name="Mclaughlin S."/>
            <person name="Kingan S."/>
            <person name="Baybayan P."/>
            <person name="Concepcion G."/>
            <person name="Jordan M."/>
            <person name="Riva A."/>
            <person name="Barbazuk W."/>
            <person name="Harkins T."/>
        </authorList>
    </citation>
    <scope>NUCLEOTIDE SEQUENCE [LARGE SCALE GENOMIC DNA]</scope>
    <source>
        <strain evidence="13 14">cv. Jamaican Lion 4</strain>
        <strain evidence="12">Father</strain>
        <strain evidence="11">Mother</strain>
        <tissue evidence="12">Leaf</tissue>
    </source>
</reference>
<keyword evidence="4" id="KW-0539">Nucleus</keyword>
<dbReference type="FunFam" id="1.10.10.10:FF:000795">
    <property type="entry name" value="La protein 2"/>
    <property type="match status" value="1"/>
</dbReference>
<dbReference type="GO" id="GO:0003729">
    <property type="term" value="F:mRNA binding"/>
    <property type="evidence" value="ECO:0007669"/>
    <property type="project" value="TreeGrafter"/>
</dbReference>
<evidence type="ECO:0000259" key="9">
    <source>
        <dbReference type="PROSITE" id="PS50961"/>
    </source>
</evidence>
<evidence type="ECO:0000313" key="12">
    <source>
        <dbReference type="EMBL" id="KAF4399665.1"/>
    </source>
</evidence>
<evidence type="ECO:0000256" key="5">
    <source>
        <dbReference type="ARBA" id="ARBA00057261"/>
    </source>
</evidence>
<protein>
    <recommendedName>
        <fullName evidence="15">La protein 1</fullName>
    </recommendedName>
</protein>
<dbReference type="Pfam" id="PF08777">
    <property type="entry name" value="RRM_3"/>
    <property type="match status" value="1"/>
</dbReference>
<sequence length="397" mass="44160">MKMASWDEDTKNKVLRQVEFYFSDSNLPRDDFLRKSVSQSPNGLVSLALICTFSRMRSLLGLSRNTKRDDVPDRIVKSVAKILRNSNCLKVSDDGQEVGRARELNKPEEVIKQVDTRTIAASPLGYDVKIEDLEVFFSNYGKVVNSVRLPSHVADKKCFCGTALIEFSIAGDADNVLKQTLIYAGTELKLKPKKEFDSERESLTSDALKSNSLSAGDAKDGGTKLKYQKGLVLALKLERKLDGGSNGQKTCESTDQSEQKSSVDEKTRQAAAQKENDSLLCAEVKSTFQRFGTVKYVDLDSGADSGYICFQEPESAIRARATAAFVEGGVISKNFIMFIEAVTGEAEEEYWKSYHCDSGDDNYVIDRGKAERAIMHDPEDMSLQTRANLIVSEDFEY</sequence>
<dbReference type="Gene3D" id="1.10.10.10">
    <property type="entry name" value="Winged helix-like DNA-binding domain superfamily/Winged helix DNA-binding domain"/>
    <property type="match status" value="1"/>
</dbReference>
<dbReference type="PANTHER" id="PTHR22792:SF133">
    <property type="entry name" value="LA PROTEIN 2"/>
    <property type="match status" value="1"/>
</dbReference>
<dbReference type="InterPro" id="IPR036390">
    <property type="entry name" value="WH_DNA-bd_sf"/>
</dbReference>
<feature type="compositionally biased region" description="Basic and acidic residues" evidence="7">
    <location>
        <begin position="257"/>
        <end position="268"/>
    </location>
</feature>
<evidence type="ECO:0000256" key="1">
    <source>
        <dbReference type="ARBA" id="ARBA00004604"/>
    </source>
</evidence>
<accession>A0A7J6HXD1</accession>
<dbReference type="InterPro" id="IPR000504">
    <property type="entry name" value="RRM_dom"/>
</dbReference>
<evidence type="ECO:0000313" key="14">
    <source>
        <dbReference type="Proteomes" id="UP000583929"/>
    </source>
</evidence>
<evidence type="ECO:0000313" key="13">
    <source>
        <dbReference type="Proteomes" id="UP000525078"/>
    </source>
</evidence>
<dbReference type="SUPFAM" id="SSF46785">
    <property type="entry name" value="Winged helix' DNA-binding domain"/>
    <property type="match status" value="1"/>
</dbReference>
<evidence type="ECO:0000256" key="4">
    <source>
        <dbReference type="ARBA" id="ARBA00023242"/>
    </source>
</evidence>
<feature type="compositionally biased region" description="Polar residues" evidence="7">
    <location>
        <begin position="247"/>
        <end position="256"/>
    </location>
</feature>
<feature type="domain" description="RRM" evidence="8">
    <location>
        <begin position="117"/>
        <end position="195"/>
    </location>
</feature>
<keyword evidence="14" id="KW-1185">Reference proteome</keyword>
<dbReference type="EMBL" id="JAATIQ010000021">
    <property type="protein sequence ID" value="KAF4399665.1"/>
    <property type="molecule type" value="Genomic_DNA"/>
</dbReference>
<dbReference type="PRINTS" id="PR00302">
    <property type="entry name" value="LUPUSLA"/>
</dbReference>
<dbReference type="GO" id="GO:1990904">
    <property type="term" value="C:ribonucleoprotein complex"/>
    <property type="evidence" value="ECO:0007669"/>
    <property type="project" value="UniProtKB-UniRule"/>
</dbReference>
<dbReference type="InterPro" id="IPR045180">
    <property type="entry name" value="La_dom_prot"/>
</dbReference>
<dbReference type="CDD" id="cd08030">
    <property type="entry name" value="LA_like_plant"/>
    <property type="match status" value="1"/>
</dbReference>
<feature type="domain" description="XRRM" evidence="10">
    <location>
        <begin position="257"/>
        <end position="386"/>
    </location>
</feature>
<dbReference type="PROSITE" id="PS50102">
    <property type="entry name" value="RRM"/>
    <property type="match status" value="1"/>
</dbReference>
<dbReference type="GO" id="GO:0005654">
    <property type="term" value="C:nucleoplasm"/>
    <property type="evidence" value="ECO:0007669"/>
    <property type="project" value="UniProtKB-SubCell"/>
</dbReference>
<evidence type="ECO:0000259" key="10">
    <source>
        <dbReference type="PROSITE" id="PS51939"/>
    </source>
</evidence>
<dbReference type="InterPro" id="IPR036388">
    <property type="entry name" value="WH-like_DNA-bd_sf"/>
</dbReference>
<dbReference type="PROSITE" id="PS50961">
    <property type="entry name" value="HTH_LA"/>
    <property type="match status" value="1"/>
</dbReference>
<keyword evidence="3 6" id="KW-0694">RNA-binding</keyword>
<dbReference type="InterPro" id="IPR035979">
    <property type="entry name" value="RBD_domain_sf"/>
</dbReference>
<comment type="subcellular location">
    <subcellularLocation>
        <location evidence="1">Nucleus</location>
        <location evidence="1">Nucleolus</location>
    </subcellularLocation>
    <subcellularLocation>
        <location evidence="2">Nucleus</location>
        <location evidence="2">Nucleoplasm</location>
    </subcellularLocation>
</comment>